<dbReference type="EMBL" id="JH413826">
    <property type="protein sequence ID" value="EHL30729.1"/>
    <property type="molecule type" value="Genomic_DNA"/>
</dbReference>
<feature type="transmembrane region" description="Helical" evidence="1">
    <location>
        <begin position="197"/>
        <end position="224"/>
    </location>
</feature>
<dbReference type="InParanoid" id="G9EPU5"/>
<sequence length="228" mass="25197">MATEAEKVIIGGLLSALALSIPVFLFHVAPQFPGSFTGFLFGVVATALFLLLLFYSLVKRQPWIKERLKKVFPLSTLLSFHVYAGTIGALLAIIHSGHKFQSPLGIALIILMLTVVATGFVGRYYLVQIGRELGDQQRELSILRNRYDSLVLVASGLENQAVVDPSGLSLGHLINAISDLEFSITAREMLRKAFGRWLMVHIACAIVLYAALALHIWSAIYYGLRWIQ</sequence>
<gene>
    <name evidence="2" type="ORF">LDG_7286</name>
</gene>
<keyword evidence="1" id="KW-0812">Transmembrane</keyword>
<evidence type="ECO:0000313" key="3">
    <source>
        <dbReference type="Proteomes" id="UP000002770"/>
    </source>
</evidence>
<feature type="transmembrane region" description="Helical" evidence="1">
    <location>
        <begin position="35"/>
        <end position="58"/>
    </location>
</feature>
<feature type="transmembrane region" description="Helical" evidence="1">
    <location>
        <begin position="7"/>
        <end position="29"/>
    </location>
</feature>
<dbReference type="eggNOG" id="ENOG502ZRDF">
    <property type="taxonomic scope" value="Bacteria"/>
</dbReference>
<protein>
    <recommendedName>
        <fullName evidence="4">Iron reductase</fullName>
    </recommendedName>
</protein>
<dbReference type="RefSeq" id="WP_006871200.1">
    <property type="nucleotide sequence ID" value="NZ_JH413826.1"/>
</dbReference>
<evidence type="ECO:0000313" key="2">
    <source>
        <dbReference type="EMBL" id="EHL30729.1"/>
    </source>
</evidence>
<feature type="transmembrane region" description="Helical" evidence="1">
    <location>
        <begin position="70"/>
        <end position="94"/>
    </location>
</feature>
<dbReference type="HOGENOM" id="CLU_096052_0_0_6"/>
<evidence type="ECO:0008006" key="4">
    <source>
        <dbReference type="Google" id="ProtNLM"/>
    </source>
</evidence>
<dbReference type="Proteomes" id="UP000002770">
    <property type="component" value="Unassembled WGS sequence"/>
</dbReference>
<name>G9EPU5_9GAMM</name>
<keyword evidence="3" id="KW-1185">Reference proteome</keyword>
<keyword evidence="1" id="KW-1133">Transmembrane helix</keyword>
<keyword evidence="1" id="KW-0472">Membrane</keyword>
<proteinExistence type="predicted"/>
<accession>G9EPU5</accession>
<dbReference type="STRING" id="658187.LDG_7286"/>
<dbReference type="AlphaFoldDB" id="G9EPU5"/>
<reference evidence="2 3" key="1">
    <citation type="journal article" date="2011" name="BMC Genomics">
        <title>Insight into cross-talk between intra-amoebal pathogens.</title>
        <authorList>
            <person name="Gimenez G."/>
            <person name="Bertelli C."/>
            <person name="Moliner C."/>
            <person name="Robert C."/>
            <person name="Raoult D."/>
            <person name="Fournier P.E."/>
            <person name="Greub G."/>
        </authorList>
    </citation>
    <scope>NUCLEOTIDE SEQUENCE [LARGE SCALE GENOMIC DNA]</scope>
    <source>
        <strain evidence="2 3">LLAP12</strain>
    </source>
</reference>
<organism evidence="2 3">
    <name type="scientific">Legionella drancourtii LLAP12</name>
    <dbReference type="NCBI Taxonomy" id="658187"/>
    <lineage>
        <taxon>Bacteria</taxon>
        <taxon>Pseudomonadati</taxon>
        <taxon>Pseudomonadota</taxon>
        <taxon>Gammaproteobacteria</taxon>
        <taxon>Legionellales</taxon>
        <taxon>Legionellaceae</taxon>
        <taxon>Legionella</taxon>
    </lineage>
</organism>
<feature type="transmembrane region" description="Helical" evidence="1">
    <location>
        <begin position="106"/>
        <end position="126"/>
    </location>
</feature>
<evidence type="ECO:0000256" key="1">
    <source>
        <dbReference type="SAM" id="Phobius"/>
    </source>
</evidence>
<dbReference type="OrthoDB" id="128751at2"/>